<dbReference type="KEGG" id="gaw:V144x_33910"/>
<sequence>MSNTEILVEPDLEVSETDDHDMIPDHVELDHRSQEMLVVLNEVFDSIAPSAKS</sequence>
<evidence type="ECO:0000313" key="1">
    <source>
        <dbReference type="EMBL" id="QDT97908.1"/>
    </source>
</evidence>
<dbReference type="AlphaFoldDB" id="A0A517VY27"/>
<protein>
    <submittedName>
        <fullName evidence="1">Uncharacterized protein</fullName>
    </submittedName>
</protein>
<gene>
    <name evidence="1" type="ORF">V144x_33910</name>
</gene>
<dbReference type="Proteomes" id="UP000318704">
    <property type="component" value="Chromosome"/>
</dbReference>
<evidence type="ECO:0000313" key="2">
    <source>
        <dbReference type="Proteomes" id="UP000318704"/>
    </source>
</evidence>
<proteinExistence type="predicted"/>
<reference evidence="1 2" key="1">
    <citation type="submission" date="2019-03" db="EMBL/GenBank/DDBJ databases">
        <title>Deep-cultivation of Planctomycetes and their phenomic and genomic characterization uncovers novel biology.</title>
        <authorList>
            <person name="Wiegand S."/>
            <person name="Jogler M."/>
            <person name="Boedeker C."/>
            <person name="Pinto D."/>
            <person name="Vollmers J."/>
            <person name="Rivas-Marin E."/>
            <person name="Kohn T."/>
            <person name="Peeters S.H."/>
            <person name="Heuer A."/>
            <person name="Rast P."/>
            <person name="Oberbeckmann S."/>
            <person name="Bunk B."/>
            <person name="Jeske O."/>
            <person name="Meyerdierks A."/>
            <person name="Storesund J.E."/>
            <person name="Kallscheuer N."/>
            <person name="Luecker S."/>
            <person name="Lage O.M."/>
            <person name="Pohl T."/>
            <person name="Merkel B.J."/>
            <person name="Hornburger P."/>
            <person name="Mueller R.-W."/>
            <person name="Bruemmer F."/>
            <person name="Labrenz M."/>
            <person name="Spormann A.M."/>
            <person name="Op den Camp H."/>
            <person name="Overmann J."/>
            <person name="Amann R."/>
            <person name="Jetten M.S.M."/>
            <person name="Mascher T."/>
            <person name="Medema M.H."/>
            <person name="Devos D.P."/>
            <person name="Kaster A.-K."/>
            <person name="Ovreas L."/>
            <person name="Rohde M."/>
            <person name="Galperin M.Y."/>
            <person name="Jogler C."/>
        </authorList>
    </citation>
    <scope>NUCLEOTIDE SEQUENCE [LARGE SCALE GENOMIC DNA]</scope>
    <source>
        <strain evidence="1 2">V144</strain>
    </source>
</reference>
<dbReference type="RefSeq" id="WP_197998467.1">
    <property type="nucleotide sequence ID" value="NZ_CP037920.1"/>
</dbReference>
<organism evidence="1 2">
    <name type="scientific">Gimesia aquarii</name>
    <dbReference type="NCBI Taxonomy" id="2527964"/>
    <lineage>
        <taxon>Bacteria</taxon>
        <taxon>Pseudomonadati</taxon>
        <taxon>Planctomycetota</taxon>
        <taxon>Planctomycetia</taxon>
        <taxon>Planctomycetales</taxon>
        <taxon>Planctomycetaceae</taxon>
        <taxon>Gimesia</taxon>
    </lineage>
</organism>
<dbReference type="EMBL" id="CP037920">
    <property type="protein sequence ID" value="QDT97908.1"/>
    <property type="molecule type" value="Genomic_DNA"/>
</dbReference>
<name>A0A517VY27_9PLAN</name>
<accession>A0A517VY27</accession>